<dbReference type="HAMAP" id="MF_03052">
    <property type="entry name" value="MOC2B"/>
    <property type="match status" value="1"/>
</dbReference>
<dbReference type="InterPro" id="IPR003448">
    <property type="entry name" value="Mopterin_biosynth_MoaE"/>
</dbReference>
<dbReference type="Proteomes" id="UP000054559">
    <property type="component" value="Unassembled WGS sequence"/>
</dbReference>
<evidence type="ECO:0000256" key="2">
    <source>
        <dbReference type="ARBA" id="ARBA00022679"/>
    </source>
</evidence>
<comment type="subunit">
    <text evidence="4">Heterotetramer; composed of 2 small (MOCS2A) and 2 large (MOCS2B) subunits.</text>
</comment>
<gene>
    <name evidence="4" type="primary">cnxH</name>
    <name evidence="6" type="ORF">CISG_05867</name>
</gene>
<comment type="catalytic activity">
    <reaction evidence="4">
        <text>2 [molybdopterin-synthase sulfur-carrier protein]-C-terminal-Gly-aminoethanethioate + cyclic pyranopterin phosphate + H2O = molybdopterin + 2 [molybdopterin-synthase sulfur-carrier protein]-C-terminal Gly-Gly + 2 H(+)</text>
        <dbReference type="Rhea" id="RHEA:26333"/>
        <dbReference type="Rhea" id="RHEA-COMP:12202"/>
        <dbReference type="Rhea" id="RHEA-COMP:19907"/>
        <dbReference type="ChEBI" id="CHEBI:15377"/>
        <dbReference type="ChEBI" id="CHEBI:15378"/>
        <dbReference type="ChEBI" id="CHEBI:58698"/>
        <dbReference type="ChEBI" id="CHEBI:59648"/>
        <dbReference type="ChEBI" id="CHEBI:90778"/>
        <dbReference type="ChEBI" id="CHEBI:232372"/>
        <dbReference type="EC" id="2.8.1.12"/>
    </reaction>
</comment>
<proteinExistence type="inferred from homology"/>
<dbReference type="CDD" id="cd00756">
    <property type="entry name" value="MoaE"/>
    <property type="match status" value="1"/>
</dbReference>
<keyword evidence="2 4" id="KW-0808">Transferase</keyword>
<feature type="binding site" evidence="4">
    <location>
        <begin position="145"/>
        <end position="146"/>
    </location>
    <ligand>
        <name>substrate</name>
    </ligand>
</feature>
<feature type="region of interest" description="Disordered" evidence="5">
    <location>
        <begin position="1"/>
        <end position="29"/>
    </location>
</feature>
<dbReference type="GO" id="GO:0006777">
    <property type="term" value="P:Mo-molybdopterin cofactor biosynthetic process"/>
    <property type="evidence" value="ECO:0007669"/>
    <property type="project" value="UniProtKB-UniRule"/>
</dbReference>
<name>A0A0J8QZB4_COCIT</name>
<keyword evidence="1 4" id="KW-0963">Cytoplasm</keyword>
<comment type="similarity">
    <text evidence="4">Belongs to the MoaE family. MOCS2B subfamily.</text>
</comment>
<feature type="binding site" evidence="4">
    <location>
        <position position="161"/>
    </location>
    <ligand>
        <name>substrate</name>
    </ligand>
</feature>
<evidence type="ECO:0000256" key="4">
    <source>
        <dbReference type="HAMAP-Rule" id="MF_03052"/>
    </source>
</evidence>
<dbReference type="InterPro" id="IPR028888">
    <property type="entry name" value="MOCS2B_euk"/>
</dbReference>
<dbReference type="EC" id="2.8.1.12" evidence="4"/>
<dbReference type="SMR" id="A0A0J8QZB4"/>
<dbReference type="Pfam" id="PF02391">
    <property type="entry name" value="MoaE"/>
    <property type="match status" value="1"/>
</dbReference>
<reference evidence="7" key="1">
    <citation type="journal article" date="2010" name="Genome Res.">
        <title>Population genomic sequencing of Coccidioides fungi reveals recent hybridization and transposon control.</title>
        <authorList>
            <person name="Neafsey D.E."/>
            <person name="Barker B.M."/>
            <person name="Sharpton T.J."/>
            <person name="Stajich J.E."/>
            <person name="Park D.J."/>
            <person name="Whiston E."/>
            <person name="Hung C.-Y."/>
            <person name="McMahan C."/>
            <person name="White J."/>
            <person name="Sykes S."/>
            <person name="Heiman D."/>
            <person name="Young S."/>
            <person name="Zeng Q."/>
            <person name="Abouelleil A."/>
            <person name="Aftuck L."/>
            <person name="Bessette D."/>
            <person name="Brown A."/>
            <person name="FitzGerald M."/>
            <person name="Lui A."/>
            <person name="Macdonald J.P."/>
            <person name="Priest M."/>
            <person name="Orbach M.J."/>
            <person name="Galgiani J.N."/>
            <person name="Kirkland T.N."/>
            <person name="Cole G.T."/>
            <person name="Birren B.W."/>
            <person name="Henn M.R."/>
            <person name="Taylor J.W."/>
            <person name="Rounsley S.D."/>
        </authorList>
    </citation>
    <scope>NUCLEOTIDE SEQUENCE [LARGE SCALE GENOMIC DNA]</scope>
    <source>
        <strain evidence="7">RMSCC 3703</strain>
    </source>
</reference>
<dbReference type="UniPathway" id="UPA00344"/>
<evidence type="ECO:0000313" key="7">
    <source>
        <dbReference type="Proteomes" id="UP000054559"/>
    </source>
</evidence>
<dbReference type="SUPFAM" id="SSF54690">
    <property type="entry name" value="Molybdopterin synthase subunit MoaE"/>
    <property type="match status" value="1"/>
</dbReference>
<dbReference type="InterPro" id="IPR036563">
    <property type="entry name" value="MoaE_sf"/>
</dbReference>
<dbReference type="STRING" id="454286.A0A0J8QZB4"/>
<dbReference type="Gene3D" id="3.90.1170.40">
    <property type="entry name" value="Molybdopterin biosynthesis MoaE subunit"/>
    <property type="match status" value="1"/>
</dbReference>
<sequence>MSTLPSTDPPPLPASTSSQQPAVHIPPPSYLDPTTYPQTLYLDPERIFIELTYHPLSPSTYLAHTRSPAAGANVLFLGTTRDTFEDKPVARLAYTSYAPLALRTLSSIARDAVAKHGLCGVSIAHRLGDVAVGEESIAIAISAPHRGAAWRAGEEVLEECKRRVEIWKREEFVGEPPGQGEWRANRDTDPEGKSTS</sequence>
<feature type="binding site" evidence="4">
    <location>
        <begin position="168"/>
        <end position="170"/>
    </location>
    <ligand>
        <name>substrate</name>
    </ligand>
</feature>
<keyword evidence="3 4" id="KW-0501">Molybdenum cofactor biosynthesis</keyword>
<dbReference type="GO" id="GO:1990140">
    <property type="term" value="C:molybdopterin synthase complex"/>
    <property type="evidence" value="ECO:0007669"/>
    <property type="project" value="UniProtKB-UniRule"/>
</dbReference>
<accession>A0A0J8QZB4</accession>
<evidence type="ECO:0000256" key="3">
    <source>
        <dbReference type="ARBA" id="ARBA00023150"/>
    </source>
</evidence>
<protein>
    <recommendedName>
        <fullName evidence="4">Molybdopterin synthase catalytic subunit</fullName>
        <ecNumber evidence="4">2.8.1.12</ecNumber>
    </recommendedName>
    <alternativeName>
        <fullName evidence="4">Common component for nitrate reductase and xanthine dehydrogenase protein H</fullName>
    </alternativeName>
    <alternativeName>
        <fullName evidence="4">Molybdenum cofactor synthesis protein 2 large subunit</fullName>
    </alternativeName>
    <alternativeName>
        <fullName evidence="4">Molybdenum cofactor synthesis protein 2B</fullName>
        <shortName evidence="4">MOCS2B</shortName>
    </alternativeName>
</protein>
<dbReference type="EMBL" id="DS268148">
    <property type="protein sequence ID" value="KMU76723.1"/>
    <property type="molecule type" value="Genomic_DNA"/>
</dbReference>
<evidence type="ECO:0000256" key="5">
    <source>
        <dbReference type="SAM" id="MobiDB-lite"/>
    </source>
</evidence>
<evidence type="ECO:0000256" key="1">
    <source>
        <dbReference type="ARBA" id="ARBA00022490"/>
    </source>
</evidence>
<dbReference type="GO" id="GO:0030366">
    <property type="term" value="F:molybdopterin synthase activity"/>
    <property type="evidence" value="ECO:0007669"/>
    <property type="project" value="UniProtKB-UniRule"/>
</dbReference>
<comment type="pathway">
    <text evidence="4">Cofactor biosynthesis; molybdopterin biosynthesis.</text>
</comment>
<comment type="subcellular location">
    <subcellularLocation>
        <location evidence="4">Cytoplasm</location>
    </subcellularLocation>
</comment>
<evidence type="ECO:0000313" key="6">
    <source>
        <dbReference type="EMBL" id="KMU76723.1"/>
    </source>
</evidence>
<feature type="region of interest" description="Disordered" evidence="5">
    <location>
        <begin position="174"/>
        <end position="196"/>
    </location>
</feature>
<dbReference type="AlphaFoldDB" id="A0A0J8QZB4"/>
<organism evidence="6 7">
    <name type="scientific">Coccidioides immitis RMSCC 3703</name>
    <dbReference type="NCBI Taxonomy" id="454286"/>
    <lineage>
        <taxon>Eukaryota</taxon>
        <taxon>Fungi</taxon>
        <taxon>Dikarya</taxon>
        <taxon>Ascomycota</taxon>
        <taxon>Pezizomycotina</taxon>
        <taxon>Eurotiomycetes</taxon>
        <taxon>Eurotiomycetidae</taxon>
        <taxon>Onygenales</taxon>
        <taxon>Onygenaceae</taxon>
        <taxon>Coccidioides</taxon>
    </lineage>
</organism>
<dbReference type="PANTHER" id="PTHR23404">
    <property type="entry name" value="MOLYBDOPTERIN SYNTHASE RELATED"/>
    <property type="match status" value="1"/>
</dbReference>
<comment type="function">
    <text evidence="4">Catalytic subunit of the molybdopterin synthase complex, a complex that catalyzes the conversion of precursor Z into molybdopterin. Acts by mediating the incorporation of 2 sulfur atoms from thiocarboxylated MOCS2A into precursor Z to generate a dithiolene group.</text>
</comment>
<feature type="compositionally biased region" description="Basic and acidic residues" evidence="5">
    <location>
        <begin position="183"/>
        <end position="196"/>
    </location>
</feature>